<evidence type="ECO:0000256" key="1">
    <source>
        <dbReference type="SAM" id="MobiDB-lite"/>
    </source>
</evidence>
<name>A0A380TBB8_9ZZZZ</name>
<dbReference type="GO" id="GO:0005975">
    <property type="term" value="P:carbohydrate metabolic process"/>
    <property type="evidence" value="ECO:0007669"/>
    <property type="project" value="InterPro"/>
</dbReference>
<gene>
    <name evidence="3" type="ORF">DF3PB_140017</name>
</gene>
<evidence type="ECO:0000313" key="3">
    <source>
        <dbReference type="EMBL" id="SUS04685.1"/>
    </source>
</evidence>
<feature type="domain" description="Glycosyl hydrolase family 13 catalytic" evidence="2">
    <location>
        <begin position="212"/>
        <end position="620"/>
    </location>
</feature>
<accession>A0A380TBB8</accession>
<dbReference type="Pfam" id="PF00128">
    <property type="entry name" value="Alpha-amylase"/>
    <property type="match status" value="1"/>
</dbReference>
<dbReference type="Gene3D" id="3.20.20.80">
    <property type="entry name" value="Glycosidases"/>
    <property type="match status" value="1"/>
</dbReference>
<protein>
    <submittedName>
        <fullName evidence="3">1,4-alpha-glucan branching enzyme</fullName>
    </submittedName>
</protein>
<dbReference type="PANTHER" id="PTHR43002">
    <property type="entry name" value="GLYCOGEN DEBRANCHING ENZYME"/>
    <property type="match status" value="1"/>
</dbReference>
<dbReference type="AlphaFoldDB" id="A0A380TBB8"/>
<dbReference type="EMBL" id="UIDG01000046">
    <property type="protein sequence ID" value="SUS04685.1"/>
    <property type="molecule type" value="Genomic_DNA"/>
</dbReference>
<feature type="compositionally biased region" description="Basic and acidic residues" evidence="1">
    <location>
        <begin position="1"/>
        <end position="15"/>
    </location>
</feature>
<organism evidence="3">
    <name type="scientific">metagenome</name>
    <dbReference type="NCBI Taxonomy" id="256318"/>
    <lineage>
        <taxon>unclassified sequences</taxon>
        <taxon>metagenomes</taxon>
    </lineage>
</organism>
<dbReference type="SMART" id="SM00642">
    <property type="entry name" value="Aamy"/>
    <property type="match status" value="1"/>
</dbReference>
<sequence length="719" mass="80682">MPNTIVRDRRRENRAGAEGPPPVRADAGIAALARTESIFLLKETHFVLWRGRASTPPPCLVIGTLNPGAPVSLAGEQRYDLAPRTAADIDVWVIPAADCNLVDDQVYHYWFEVTDVHPERTGRRIRITDPMAFTVDWRLLADRLPDPYTDEDRYPAAVVKYEHGRLVACDAGGETGELAGEPPLVTLPSNNRLCIYEMPTTWSRIGGAGERERGVGTFRDVTALVSGGAGGANFSDLEVTQPGRAYLVELGINALELLPPVDSFYVREWGYGSTNFFAPDFELGFPMDSSHPAPNRDLRALVAACHANGIRVFQDVVMAFARTHAYLAAATDDFFILDPGAEEDDPDAHNSRPDRGLRNGFGSTLFRYARFRDGYDPLDGTRRSLSPARELMKASLVRWMRDFHIDGLRMDSVENVANWDFVEEYKDLARDLFRTRSAEQGSGNTADARFLVVGEELSEPHDLLTQRRLDGLWHEGFKRYIRAALVGRNADDEPSFEWTVRKAIDCRIMGYADGAQAIIYLGSHDVEGFRNERLFNYLRNNGVVNAEKRIKLGFACLLTAVGIPQIVAGDEFADQHDLFDANGNVSQDGGKQNDPVNYSRLADDWRQRIKDYVARLVKFRTTSDALAKNDTDFIHVDFDGKRVMTWRRGQPGSEVVVVANFSDFATDTSQPSAEYRVHNWPATPTGRRWREITQDRDVPAEWVGREPLYAWEAKVYTLV</sequence>
<dbReference type="SUPFAM" id="SSF51445">
    <property type="entry name" value="(Trans)glycosidases"/>
    <property type="match status" value="1"/>
</dbReference>
<feature type="region of interest" description="Disordered" evidence="1">
    <location>
        <begin position="1"/>
        <end position="24"/>
    </location>
</feature>
<dbReference type="InterPro" id="IPR017853">
    <property type="entry name" value="GH"/>
</dbReference>
<dbReference type="InterPro" id="IPR006047">
    <property type="entry name" value="GH13_cat_dom"/>
</dbReference>
<evidence type="ECO:0000259" key="2">
    <source>
        <dbReference type="SMART" id="SM00642"/>
    </source>
</evidence>
<proteinExistence type="predicted"/>
<reference evidence="3" key="1">
    <citation type="submission" date="2018-07" db="EMBL/GenBank/DDBJ databases">
        <authorList>
            <person name="Quirk P.G."/>
            <person name="Krulwich T.A."/>
        </authorList>
    </citation>
    <scope>NUCLEOTIDE SEQUENCE</scope>
</reference>